<dbReference type="Proteomes" id="UP000005709">
    <property type="component" value="Unassembled WGS sequence"/>
</dbReference>
<keyword evidence="2" id="KW-1185">Reference proteome</keyword>
<evidence type="ECO:0000313" key="1">
    <source>
        <dbReference type="EMBL" id="EEV16603.1"/>
    </source>
</evidence>
<evidence type="ECO:0000313" key="2">
    <source>
        <dbReference type="Proteomes" id="UP000005709"/>
    </source>
</evidence>
<proteinExistence type="predicted"/>
<comment type="caution">
    <text evidence="1">The sequence shown here is derived from an EMBL/GenBank/DDBJ whole genome shotgun (WGS) entry which is preliminary data.</text>
</comment>
<dbReference type="EMBL" id="ACYG01000030">
    <property type="protein sequence ID" value="EEV16603.1"/>
    <property type="molecule type" value="Genomic_DNA"/>
</dbReference>
<protein>
    <submittedName>
        <fullName evidence="1">Uncharacterized protein</fullName>
    </submittedName>
</protein>
<accession>C8PKJ4</accession>
<gene>
    <name evidence="1" type="ORF">CAMGR0001_0216</name>
</gene>
<organism evidence="1 2">
    <name type="scientific">Campylobacter gracilis RM3268</name>
    <dbReference type="NCBI Taxonomy" id="553220"/>
    <lineage>
        <taxon>Bacteria</taxon>
        <taxon>Pseudomonadati</taxon>
        <taxon>Campylobacterota</taxon>
        <taxon>Epsilonproteobacteria</taxon>
        <taxon>Campylobacterales</taxon>
        <taxon>Campylobacteraceae</taxon>
        <taxon>Campylobacter</taxon>
    </lineage>
</organism>
<dbReference type="AlphaFoldDB" id="C8PKJ4"/>
<sequence length="39" mass="4651">MARISIHSFYNISRELCKIKILTSFALISDRAFKCRRNF</sequence>
<name>C8PKJ4_9BACT</name>
<reference evidence="1 2" key="1">
    <citation type="submission" date="2009-07" db="EMBL/GenBank/DDBJ databases">
        <authorList>
            <person name="Madupu R."/>
            <person name="Sebastian Y."/>
            <person name="Durkin A.S."/>
            <person name="Torralba M."/>
            <person name="Methe B."/>
            <person name="Sutton G.G."/>
            <person name="Strausberg R.L."/>
            <person name="Nelson K.E."/>
        </authorList>
    </citation>
    <scope>NUCLEOTIDE SEQUENCE [LARGE SCALE GENOMIC DNA]</scope>
    <source>
        <strain evidence="1 2">RM3268</strain>
    </source>
</reference>